<evidence type="ECO:0000259" key="2">
    <source>
        <dbReference type="SMART" id="SM00829"/>
    </source>
</evidence>
<feature type="domain" description="Enoyl reductase (ER)" evidence="2">
    <location>
        <begin position="12"/>
        <end position="313"/>
    </location>
</feature>
<dbReference type="Proteomes" id="UP001589535">
    <property type="component" value="Unassembled WGS sequence"/>
</dbReference>
<reference evidence="3 4" key="1">
    <citation type="submission" date="2024-09" db="EMBL/GenBank/DDBJ databases">
        <authorList>
            <person name="Sun Q."/>
            <person name="Mori K."/>
        </authorList>
    </citation>
    <scope>NUCLEOTIDE SEQUENCE [LARGE SCALE GENOMIC DNA]</scope>
    <source>
        <strain evidence="3 4">JCM 13852</strain>
    </source>
</reference>
<dbReference type="Gene3D" id="3.90.180.10">
    <property type="entry name" value="Medium-chain alcohol dehydrogenases, catalytic domain"/>
    <property type="match status" value="1"/>
</dbReference>
<dbReference type="InterPro" id="IPR020843">
    <property type="entry name" value="ER"/>
</dbReference>
<keyword evidence="1" id="KW-0521">NADP</keyword>
<dbReference type="Pfam" id="PF13602">
    <property type="entry name" value="ADH_zinc_N_2"/>
    <property type="match status" value="1"/>
</dbReference>
<comment type="caution">
    <text evidence="3">The sequence shown here is derived from an EMBL/GenBank/DDBJ whole genome shotgun (WGS) entry which is preliminary data.</text>
</comment>
<dbReference type="SUPFAM" id="SSF50129">
    <property type="entry name" value="GroES-like"/>
    <property type="match status" value="1"/>
</dbReference>
<sequence>MSVQAVVMTEFGGPDVLTLKEVERPEPGPGELLVRVFASGTNPVEAKIRQGVAIPDLELPAVLGGDVSGVVEAVGPGVTDFARGDEVFYTPEMASRAGSYTELNVVAATIVAPKPRGLSHVEAAAIPLAGGTAWEAIVRRLAVRPGETVLVHAGAGGVGTFAVQFATAAGAGVLATAGPDNQDLLRDLGAEPIDYHEADPVEVALEHTGGTGVDAVLDLVGGENLVKSCAATRPFGRIATVLPPKGELSALYQRNQQLHGIMLTRERRRLEELTPVFERGQARPVVEEVLPLDQVRKAHERLDSGHGRGKTILDLT</sequence>
<dbReference type="SMART" id="SM00829">
    <property type="entry name" value="PKS_ER"/>
    <property type="match status" value="1"/>
</dbReference>
<dbReference type="PANTHER" id="PTHR44154">
    <property type="entry name" value="QUINONE OXIDOREDUCTASE"/>
    <property type="match status" value="1"/>
</dbReference>
<dbReference type="Gene3D" id="3.40.50.720">
    <property type="entry name" value="NAD(P)-binding Rossmann-like Domain"/>
    <property type="match status" value="1"/>
</dbReference>
<gene>
    <name evidence="3" type="ORF">ACFFTO_35445</name>
</gene>
<dbReference type="RefSeq" id="WP_378203344.1">
    <property type="nucleotide sequence ID" value="NZ_JBHMBK010000037.1"/>
</dbReference>
<proteinExistence type="predicted"/>
<dbReference type="SUPFAM" id="SSF51735">
    <property type="entry name" value="NAD(P)-binding Rossmann-fold domains"/>
    <property type="match status" value="1"/>
</dbReference>
<accession>A0ABV5UDN3</accession>
<protein>
    <submittedName>
        <fullName evidence="3">Zinc-binding dehydrogenase</fullName>
    </submittedName>
</protein>
<dbReference type="InterPro" id="IPR036291">
    <property type="entry name" value="NAD(P)-bd_dom_sf"/>
</dbReference>
<organism evidence="3 4">
    <name type="scientific">Amycolatopsis plumensis</name>
    <dbReference type="NCBI Taxonomy" id="236508"/>
    <lineage>
        <taxon>Bacteria</taxon>
        <taxon>Bacillati</taxon>
        <taxon>Actinomycetota</taxon>
        <taxon>Actinomycetes</taxon>
        <taxon>Pseudonocardiales</taxon>
        <taxon>Pseudonocardiaceae</taxon>
        <taxon>Amycolatopsis</taxon>
    </lineage>
</organism>
<keyword evidence="4" id="KW-1185">Reference proteome</keyword>
<evidence type="ECO:0000313" key="3">
    <source>
        <dbReference type="EMBL" id="MFB9689497.1"/>
    </source>
</evidence>
<evidence type="ECO:0000256" key="1">
    <source>
        <dbReference type="ARBA" id="ARBA00022857"/>
    </source>
</evidence>
<dbReference type="InterPro" id="IPR011032">
    <property type="entry name" value="GroES-like_sf"/>
</dbReference>
<dbReference type="EMBL" id="JBHMBK010000037">
    <property type="protein sequence ID" value="MFB9689497.1"/>
    <property type="molecule type" value="Genomic_DNA"/>
</dbReference>
<dbReference type="PANTHER" id="PTHR44154:SF1">
    <property type="entry name" value="QUINONE OXIDOREDUCTASE"/>
    <property type="match status" value="1"/>
</dbReference>
<dbReference type="InterPro" id="IPR013154">
    <property type="entry name" value="ADH-like_N"/>
</dbReference>
<name>A0ABV5UDN3_9PSEU</name>
<dbReference type="Pfam" id="PF08240">
    <property type="entry name" value="ADH_N"/>
    <property type="match status" value="1"/>
</dbReference>
<evidence type="ECO:0000313" key="4">
    <source>
        <dbReference type="Proteomes" id="UP001589535"/>
    </source>
</evidence>
<dbReference type="InterPro" id="IPR051603">
    <property type="entry name" value="Zinc-ADH_QOR/CCCR"/>
</dbReference>